<feature type="transmembrane region" description="Helical" evidence="4">
    <location>
        <begin position="135"/>
        <end position="154"/>
    </location>
</feature>
<accession>A0A157RK03</accession>
<dbReference type="InterPro" id="IPR020846">
    <property type="entry name" value="MFS_dom"/>
</dbReference>
<dbReference type="GO" id="GO:0022857">
    <property type="term" value="F:transmembrane transporter activity"/>
    <property type="evidence" value="ECO:0007669"/>
    <property type="project" value="InterPro"/>
</dbReference>
<dbReference type="Gene3D" id="1.20.1250.20">
    <property type="entry name" value="MFS general substrate transporter like domains"/>
    <property type="match status" value="1"/>
</dbReference>
<dbReference type="InterPro" id="IPR011701">
    <property type="entry name" value="MFS"/>
</dbReference>
<dbReference type="Proteomes" id="UP000077037">
    <property type="component" value="Unassembled WGS sequence"/>
</dbReference>
<keyword evidence="2 4" id="KW-1133">Transmembrane helix</keyword>
<dbReference type="OrthoDB" id="9815356at2"/>
<feature type="transmembrane region" description="Helical" evidence="4">
    <location>
        <begin position="46"/>
        <end position="66"/>
    </location>
</feature>
<evidence type="ECO:0000256" key="4">
    <source>
        <dbReference type="SAM" id="Phobius"/>
    </source>
</evidence>
<sequence>MNASPPRLSTPMVLLMAVATGLAVSGNYYAQPLLHAIGQQFGLSNAQAGGIVTTAQLSYAVGLILLVPLGDVLERRGLIVGMTILSGCGLLVSSFAHSFPMLLAGTAISALLSVVAQVLVPFAATLAEPHERGKAVGTVMSGLLLGILLARTVAGALADVGNWRTVYWVAALLMFGMAGVLWLKLPRWRNPDRMPYPQLLGSMFKLFAQEPLFRARSLIGGLTFATFSVLWTPLTFLLSGPAYGYSNTTIGLFGLAGAIGAFAANRFGRLADRGLGNAATYAGLALLAGSWVLTGLGEYGVLPLLAGILILDLAVQGVHVTNQSSIYRLRPEARSRLTAGYMTSYFIGGASGSLLSSWLYPHAGWTGVCIAGAAIALAALAYACLSPNARIPAGPPARPAAAQR</sequence>
<feature type="transmembrane region" description="Helical" evidence="4">
    <location>
        <begin position="339"/>
        <end position="359"/>
    </location>
</feature>
<dbReference type="RefSeq" id="WP_066420603.1">
    <property type="nucleotide sequence ID" value="NZ_FKBS01000029.1"/>
</dbReference>
<keyword evidence="1 4" id="KW-0812">Transmembrane</keyword>
<protein>
    <submittedName>
        <fullName evidence="6">Transmembrane transport protein</fullName>
    </submittedName>
</protein>
<dbReference type="SUPFAM" id="SSF103473">
    <property type="entry name" value="MFS general substrate transporter"/>
    <property type="match status" value="1"/>
</dbReference>
<evidence type="ECO:0000256" key="3">
    <source>
        <dbReference type="ARBA" id="ARBA00023136"/>
    </source>
</evidence>
<feature type="transmembrane region" description="Helical" evidence="4">
    <location>
        <begin position="218"/>
        <end position="238"/>
    </location>
</feature>
<feature type="transmembrane region" description="Helical" evidence="4">
    <location>
        <begin position="166"/>
        <end position="185"/>
    </location>
</feature>
<proteinExistence type="predicted"/>
<feature type="transmembrane region" description="Helical" evidence="4">
    <location>
        <begin position="78"/>
        <end position="96"/>
    </location>
</feature>
<feature type="transmembrane region" description="Helical" evidence="4">
    <location>
        <begin position="102"/>
        <end position="123"/>
    </location>
</feature>
<reference evidence="6 7" key="1">
    <citation type="submission" date="2016-03" db="EMBL/GenBank/DDBJ databases">
        <authorList>
            <consortium name="Pathogen Informatics"/>
        </authorList>
    </citation>
    <scope>NUCLEOTIDE SEQUENCE [LARGE SCALE GENOMIC DNA]</scope>
    <source>
        <strain evidence="6 7">NCTC13364</strain>
    </source>
</reference>
<name>A0A157RK03_9BORD</name>
<feature type="transmembrane region" description="Helical" evidence="4">
    <location>
        <begin position="275"/>
        <end position="293"/>
    </location>
</feature>
<evidence type="ECO:0000313" key="6">
    <source>
        <dbReference type="EMBL" id="SAI58244.1"/>
    </source>
</evidence>
<dbReference type="InterPro" id="IPR036259">
    <property type="entry name" value="MFS_trans_sf"/>
</dbReference>
<dbReference type="PROSITE" id="PS50850">
    <property type="entry name" value="MFS"/>
    <property type="match status" value="1"/>
</dbReference>
<organism evidence="6 7">
    <name type="scientific">Bordetella ansorpii</name>
    <dbReference type="NCBI Taxonomy" id="288768"/>
    <lineage>
        <taxon>Bacteria</taxon>
        <taxon>Pseudomonadati</taxon>
        <taxon>Pseudomonadota</taxon>
        <taxon>Betaproteobacteria</taxon>
        <taxon>Burkholderiales</taxon>
        <taxon>Alcaligenaceae</taxon>
        <taxon>Bordetella</taxon>
    </lineage>
</organism>
<dbReference type="EMBL" id="FKBS01000029">
    <property type="protein sequence ID" value="SAI58244.1"/>
    <property type="molecule type" value="Genomic_DNA"/>
</dbReference>
<dbReference type="AlphaFoldDB" id="A0A157RK03"/>
<evidence type="ECO:0000313" key="7">
    <source>
        <dbReference type="Proteomes" id="UP000077037"/>
    </source>
</evidence>
<dbReference type="PANTHER" id="PTHR42910:SF1">
    <property type="entry name" value="MAJOR FACILITATOR SUPERFAMILY (MFS) PROFILE DOMAIN-CONTAINING PROTEIN"/>
    <property type="match status" value="1"/>
</dbReference>
<feature type="domain" description="Major facilitator superfamily (MFS) profile" evidence="5">
    <location>
        <begin position="12"/>
        <end position="390"/>
    </location>
</feature>
<evidence type="ECO:0000259" key="5">
    <source>
        <dbReference type="PROSITE" id="PS50850"/>
    </source>
</evidence>
<feature type="transmembrane region" description="Helical" evidence="4">
    <location>
        <begin position="365"/>
        <end position="385"/>
    </location>
</feature>
<gene>
    <name evidence="6" type="primary">ynfM_4</name>
    <name evidence="6" type="ORF">SAMEA1982600_05072</name>
</gene>
<feature type="transmembrane region" description="Helical" evidence="4">
    <location>
        <begin position="244"/>
        <end position="263"/>
    </location>
</feature>
<evidence type="ECO:0000256" key="1">
    <source>
        <dbReference type="ARBA" id="ARBA00022692"/>
    </source>
</evidence>
<evidence type="ECO:0000256" key="2">
    <source>
        <dbReference type="ARBA" id="ARBA00022989"/>
    </source>
</evidence>
<dbReference type="PANTHER" id="PTHR42910">
    <property type="entry name" value="TRANSPORTER SCO4007-RELATED"/>
    <property type="match status" value="1"/>
</dbReference>
<dbReference type="Pfam" id="PF07690">
    <property type="entry name" value="MFS_1"/>
    <property type="match status" value="1"/>
</dbReference>
<keyword evidence="3 4" id="KW-0472">Membrane</keyword>
<dbReference type="CDD" id="cd17324">
    <property type="entry name" value="MFS_NepI_like"/>
    <property type="match status" value="1"/>
</dbReference>
<feature type="transmembrane region" description="Helical" evidence="4">
    <location>
        <begin position="299"/>
        <end position="318"/>
    </location>
</feature>